<organism evidence="2 3">
    <name type="scientific">Rubrobacter xylanophilus</name>
    <dbReference type="NCBI Taxonomy" id="49319"/>
    <lineage>
        <taxon>Bacteria</taxon>
        <taxon>Bacillati</taxon>
        <taxon>Actinomycetota</taxon>
        <taxon>Rubrobacteria</taxon>
        <taxon>Rubrobacterales</taxon>
        <taxon>Rubrobacteraceae</taxon>
        <taxon>Rubrobacter</taxon>
    </lineage>
</organism>
<evidence type="ECO:0000313" key="2">
    <source>
        <dbReference type="EMBL" id="BBL78815.1"/>
    </source>
</evidence>
<dbReference type="AlphaFoldDB" id="A0A510HHS4"/>
<reference evidence="2" key="1">
    <citation type="journal article" date="2019" name="Microbiol. Resour. Announc.">
        <title>Complete Genome Sequence of Rubrobacter xylanophilus Strain AA3-22, Isolated from Arima Onsen in Japan.</title>
        <authorList>
            <person name="Tomariguchi N."/>
            <person name="Miyazaki K."/>
        </authorList>
    </citation>
    <scope>NUCLEOTIDE SEQUENCE [LARGE SCALE GENOMIC DNA]</scope>
    <source>
        <strain evidence="2">AA3-22</strain>
    </source>
</reference>
<dbReference type="EMBL" id="AP019791">
    <property type="protein sequence ID" value="BBL78815.1"/>
    <property type="molecule type" value="Genomic_DNA"/>
</dbReference>
<dbReference type="OrthoDB" id="5245183at2"/>
<accession>A0A510HHS4</accession>
<proteinExistence type="predicted"/>
<evidence type="ECO:0000256" key="1">
    <source>
        <dbReference type="SAM" id="MobiDB-lite"/>
    </source>
</evidence>
<dbReference type="Proteomes" id="UP000318065">
    <property type="component" value="Chromosome"/>
</dbReference>
<evidence type="ECO:0000313" key="3">
    <source>
        <dbReference type="Proteomes" id="UP000318065"/>
    </source>
</evidence>
<keyword evidence="3" id="KW-1185">Reference proteome</keyword>
<gene>
    <name evidence="2" type="ORF">RxyAA322_06690</name>
</gene>
<dbReference type="RefSeq" id="WP_143526915.1">
    <property type="nucleotide sequence ID" value="NZ_AP019791.1"/>
</dbReference>
<evidence type="ECO:0008006" key="4">
    <source>
        <dbReference type="Google" id="ProtNLM"/>
    </source>
</evidence>
<sequence>MKGWGKVLTGVLLGVAGTVYATNEEVRRRLPGAARDLPEILRRRFQSAVAAAREASESRREEILRELRAREEASGRVSPNGGGASARDGEGR</sequence>
<name>A0A510HHS4_9ACTN</name>
<protein>
    <recommendedName>
        <fullName evidence="4">YtxH domain-containing protein</fullName>
    </recommendedName>
</protein>
<feature type="region of interest" description="Disordered" evidence="1">
    <location>
        <begin position="66"/>
        <end position="92"/>
    </location>
</feature>